<dbReference type="Pfam" id="PF01636">
    <property type="entry name" value="APH"/>
    <property type="match status" value="1"/>
</dbReference>
<dbReference type="InterPro" id="IPR002575">
    <property type="entry name" value="Aminoglycoside_PTrfase"/>
</dbReference>
<dbReference type="AlphaFoldDB" id="A0A0B1ZDN0"/>
<evidence type="ECO:0000313" key="2">
    <source>
        <dbReference type="EMBL" id="KHK89134.1"/>
    </source>
</evidence>
<name>A0A0B1ZDN0_9SPHN</name>
<organism evidence="2 3">
    <name type="scientific">Novosphingobium malaysiense</name>
    <dbReference type="NCBI Taxonomy" id="1348853"/>
    <lineage>
        <taxon>Bacteria</taxon>
        <taxon>Pseudomonadati</taxon>
        <taxon>Pseudomonadota</taxon>
        <taxon>Alphaproteobacteria</taxon>
        <taxon>Sphingomonadales</taxon>
        <taxon>Sphingomonadaceae</taxon>
        <taxon>Novosphingobium</taxon>
    </lineage>
</organism>
<dbReference type="Proteomes" id="UP000031057">
    <property type="component" value="Unassembled WGS sequence"/>
</dbReference>
<evidence type="ECO:0000259" key="1">
    <source>
        <dbReference type="Pfam" id="PF01636"/>
    </source>
</evidence>
<accession>A0A0B1ZDN0</accession>
<feature type="domain" description="Aminoglycoside phosphotransferase" evidence="1">
    <location>
        <begin position="71"/>
        <end position="287"/>
    </location>
</feature>
<dbReference type="STRING" id="1348853.LK12_22530"/>
<comment type="caution">
    <text evidence="2">The sequence shown here is derived from an EMBL/GenBank/DDBJ whole genome shotgun (WGS) entry which is preliminary data.</text>
</comment>
<keyword evidence="3" id="KW-1185">Reference proteome</keyword>
<dbReference type="Gene3D" id="3.90.1200.10">
    <property type="match status" value="1"/>
</dbReference>
<dbReference type="SUPFAM" id="SSF56112">
    <property type="entry name" value="Protein kinase-like (PK-like)"/>
    <property type="match status" value="1"/>
</dbReference>
<evidence type="ECO:0000313" key="3">
    <source>
        <dbReference type="Proteomes" id="UP000031057"/>
    </source>
</evidence>
<sequence>METMPLPASVYDIDLDWLEGAIRAGGRDVEVLSAKRLDVIHTTCTKARFELSYDREAGLPARMILKGAFEDHSERLKDMYQSEARFYGQIAPEVPLNCPRSFWAGIDPGGWRAAVLMEDLNERNVTFCRAQEPFGFDHVRQRLEQLAALHASTWNSPKFADTGPWSWIEPRFGAFTGGYNDYYLEPARWNSYMELPRGLAVSRQLHDRDWMASALARIGELEAQDPFCLIHGDTHPGNLYIDADGTPAFLDTALSRSAWWVEIHYHIIASLDIADRRRWERALLGHYLDRLEAEGGPRIHFDDAWQRYRQGIAYGLFIFLINETTFQTEATNTTYTARFGTAALDHDTIGALA</sequence>
<dbReference type="EMBL" id="JTDI01000009">
    <property type="protein sequence ID" value="KHK89134.1"/>
    <property type="molecule type" value="Genomic_DNA"/>
</dbReference>
<protein>
    <recommendedName>
        <fullName evidence="1">Aminoglycoside phosphotransferase domain-containing protein</fullName>
    </recommendedName>
</protein>
<gene>
    <name evidence="2" type="ORF">LK12_22530</name>
</gene>
<reference evidence="2 3" key="1">
    <citation type="submission" date="2014-10" db="EMBL/GenBank/DDBJ databases">
        <title>Genome sequence of Novosphingobium malaysiense MUSC 273(T).</title>
        <authorList>
            <person name="Lee L.-H."/>
        </authorList>
    </citation>
    <scope>NUCLEOTIDE SEQUENCE [LARGE SCALE GENOMIC DNA]</scope>
    <source>
        <strain evidence="2 3">MUSC 273</strain>
    </source>
</reference>
<dbReference type="InterPro" id="IPR011009">
    <property type="entry name" value="Kinase-like_dom_sf"/>
</dbReference>
<proteinExistence type="predicted"/>